<keyword evidence="4" id="KW-0539">Nucleus</keyword>
<accession>A0A9P8FXD4</accession>
<sequence length="606" mass="69570">MRRKQTKKPAVPSATDVLLGITGKDFTIIAASKAAMRGATVLKASDDKTRPLSKHILMALTGEAGDTIQFAEYVQANVQLYGMRNDIELNPSATASFIRTELAKALRSRRPYTVNLLLGGYDTINDKPTLHWIDYLASSAPVPYAAHGYAQYYCLSTLDKHHHPDISFEQGMKILRMCTDELKRRLPIDFKGMIVKVVTKDGIREEEYKDDEPVACPFVTLNYQECFQLSKFLTTCATTPSGVMATNTARTPDMFVPRVVTINRDRDLTLRVTEYTEPLKAGEDGRNKIKTVVDFHVTRQPLIDSSNGQYTQDILATLESVQHGNHTINLDEHDPRAVEAILCAIYCKNDDWKSSALGQEVVARTLNLHWEKLWDVVVSNRLLMVKSSLLNEWFALWYERHGQPHDSRLLYPCFIFNHAEGFAAITKDLVHNHSYNLEHDIKKHPDLHVPPRVFARNHLKSELAKRIWNPMKNVLDARCNCKEKTFFLYFKALKKTEGHPVEQQSRKSVSKVCQDLDKFSTYFTLPSSNKKCYPCGRNWIQTVEHAHEFLEDHDEYWGYVADEQWDKHCRISHDQAPWYSSFMGRPDTRAWLLKRNRVTNRSYSAA</sequence>
<evidence type="ECO:0000313" key="7">
    <source>
        <dbReference type="Proteomes" id="UP000729357"/>
    </source>
</evidence>
<evidence type="ECO:0000256" key="5">
    <source>
        <dbReference type="ARBA" id="ARBA00026071"/>
    </source>
</evidence>
<evidence type="ECO:0000313" key="6">
    <source>
        <dbReference type="EMBL" id="KAG9984884.1"/>
    </source>
</evidence>
<evidence type="ECO:0000256" key="3">
    <source>
        <dbReference type="ARBA" id="ARBA00022942"/>
    </source>
</evidence>
<dbReference type="PANTHER" id="PTHR32194:SF2">
    <property type="entry name" value="PROTEASOME SUBUNIT BETA TYPE-1"/>
    <property type="match status" value="1"/>
</dbReference>
<reference evidence="6" key="1">
    <citation type="journal article" date="2021" name="J Fungi (Basel)">
        <title>Virulence traits and population genomics of the black yeast Aureobasidium melanogenum.</title>
        <authorList>
            <person name="Cernosa A."/>
            <person name="Sun X."/>
            <person name="Gostincar C."/>
            <person name="Fang C."/>
            <person name="Gunde-Cimerman N."/>
            <person name="Song Z."/>
        </authorList>
    </citation>
    <scope>NUCLEOTIDE SEQUENCE</scope>
    <source>
        <strain evidence="6">EXF-9298</strain>
    </source>
</reference>
<dbReference type="PANTHER" id="PTHR32194">
    <property type="entry name" value="METALLOPROTEASE TLDD"/>
    <property type="match status" value="1"/>
</dbReference>
<dbReference type="InterPro" id="IPR001353">
    <property type="entry name" value="Proteasome_sua/b"/>
</dbReference>
<keyword evidence="7" id="KW-1185">Reference proteome</keyword>
<dbReference type="FunFam" id="3.60.20.10:FF:000008">
    <property type="entry name" value="Proteasome subunit beta type-4"/>
    <property type="match status" value="1"/>
</dbReference>
<proteinExistence type="predicted"/>
<dbReference type="EMBL" id="JAHFXS010000446">
    <property type="protein sequence ID" value="KAG9984884.1"/>
    <property type="molecule type" value="Genomic_DNA"/>
</dbReference>
<dbReference type="InterPro" id="IPR029055">
    <property type="entry name" value="Ntn_hydrolases_N"/>
</dbReference>
<dbReference type="GO" id="GO:0005737">
    <property type="term" value="C:cytoplasm"/>
    <property type="evidence" value="ECO:0007669"/>
    <property type="project" value="TreeGrafter"/>
</dbReference>
<dbReference type="InterPro" id="IPR023333">
    <property type="entry name" value="Proteasome_suB-type"/>
</dbReference>
<dbReference type="Proteomes" id="UP000729357">
    <property type="component" value="Unassembled WGS sequence"/>
</dbReference>
<evidence type="ECO:0000256" key="1">
    <source>
        <dbReference type="ARBA" id="ARBA00004123"/>
    </source>
</evidence>
<keyword evidence="2" id="KW-0963">Cytoplasm</keyword>
<comment type="subcellular location">
    <subcellularLocation>
        <location evidence="1">Nucleus</location>
    </subcellularLocation>
</comment>
<dbReference type="GO" id="GO:0019774">
    <property type="term" value="C:proteasome core complex, beta-subunit complex"/>
    <property type="evidence" value="ECO:0007669"/>
    <property type="project" value="UniProtKB-ARBA"/>
</dbReference>
<organism evidence="6 7">
    <name type="scientific">Aureobasidium melanogenum</name>
    <name type="common">Aureobasidium pullulans var. melanogenum</name>
    <dbReference type="NCBI Taxonomy" id="46634"/>
    <lineage>
        <taxon>Eukaryota</taxon>
        <taxon>Fungi</taxon>
        <taxon>Dikarya</taxon>
        <taxon>Ascomycota</taxon>
        <taxon>Pezizomycotina</taxon>
        <taxon>Dothideomycetes</taxon>
        <taxon>Dothideomycetidae</taxon>
        <taxon>Dothideales</taxon>
        <taxon>Saccotheciaceae</taxon>
        <taxon>Aureobasidium</taxon>
    </lineage>
</organism>
<dbReference type="GO" id="GO:0005634">
    <property type="term" value="C:nucleus"/>
    <property type="evidence" value="ECO:0007669"/>
    <property type="project" value="UniProtKB-SubCell"/>
</dbReference>
<dbReference type="SUPFAM" id="SSF56235">
    <property type="entry name" value="N-terminal nucleophile aminohydrolases (Ntn hydrolases)"/>
    <property type="match status" value="1"/>
</dbReference>
<dbReference type="InterPro" id="IPR035206">
    <property type="entry name" value="Proteasome_beta2"/>
</dbReference>
<keyword evidence="3" id="KW-0647">Proteasome</keyword>
<evidence type="ECO:0000256" key="4">
    <source>
        <dbReference type="ARBA" id="ARBA00023242"/>
    </source>
</evidence>
<dbReference type="PROSITE" id="PS00854">
    <property type="entry name" value="PROTEASOME_BETA_1"/>
    <property type="match status" value="1"/>
</dbReference>
<dbReference type="InterPro" id="IPR016050">
    <property type="entry name" value="Proteasome_bsu_CS"/>
</dbReference>
<dbReference type="GO" id="GO:0010498">
    <property type="term" value="P:proteasomal protein catabolic process"/>
    <property type="evidence" value="ECO:0007669"/>
    <property type="project" value="InterPro"/>
</dbReference>
<comment type="caution">
    <text evidence="6">The sequence shown here is derived from an EMBL/GenBank/DDBJ whole genome shotgun (WGS) entry which is preliminary data.</text>
</comment>
<protein>
    <submittedName>
        <fullName evidence="6">N-terminal nucleophile aminohydrolase</fullName>
    </submittedName>
</protein>
<dbReference type="Pfam" id="PF00227">
    <property type="entry name" value="Proteasome"/>
    <property type="match status" value="1"/>
</dbReference>
<name>A0A9P8FXD4_AURME</name>
<dbReference type="PROSITE" id="PS51476">
    <property type="entry name" value="PROTEASOME_BETA_2"/>
    <property type="match status" value="1"/>
</dbReference>
<dbReference type="AlphaFoldDB" id="A0A9P8FXD4"/>
<dbReference type="Gene3D" id="3.60.20.10">
    <property type="entry name" value="Glutamine Phosphoribosylpyrophosphate, subunit 1, domain 1"/>
    <property type="match status" value="1"/>
</dbReference>
<feature type="non-terminal residue" evidence="6">
    <location>
        <position position="1"/>
    </location>
</feature>
<dbReference type="CDD" id="cd03758">
    <property type="entry name" value="proteasome_beta_type_2"/>
    <property type="match status" value="1"/>
</dbReference>
<reference evidence="6" key="2">
    <citation type="submission" date="2021-08" db="EMBL/GenBank/DDBJ databases">
        <authorList>
            <person name="Gostincar C."/>
            <person name="Sun X."/>
            <person name="Song Z."/>
            <person name="Gunde-Cimerman N."/>
        </authorList>
    </citation>
    <scope>NUCLEOTIDE SEQUENCE</scope>
    <source>
        <strain evidence="6">EXF-9298</strain>
    </source>
</reference>
<evidence type="ECO:0000256" key="2">
    <source>
        <dbReference type="ARBA" id="ARBA00022490"/>
    </source>
</evidence>
<gene>
    <name evidence="6" type="ORF">KCU98_g5104</name>
</gene>
<comment type="subunit">
    <text evidence="5">The 26S proteasome consists of a 20S proteasome core and two 19S regulatory subunits. The 20S proteasome core is composed of 28 subunits that are arranged in four stacked rings, resulting in a barrel-shaped structure. The two end rings are each formed by seven alpha subunits, and the two central rings are each formed by seven beta subunits. The catalytic chamber with the active sites is on the inside of the barrel.</text>
</comment>